<reference evidence="3 4" key="1">
    <citation type="submission" date="2023-07" db="EMBL/GenBank/DDBJ databases">
        <title>Sequencing the genomes of 1000 actinobacteria strains.</title>
        <authorList>
            <person name="Klenk H.-P."/>
        </authorList>
    </citation>
    <scope>NUCLEOTIDE SEQUENCE [LARGE SCALE GENOMIC DNA]</scope>
    <source>
        <strain evidence="3 4">DSM 43749</strain>
    </source>
</reference>
<keyword evidence="2" id="KW-0472">Membrane</keyword>
<organism evidence="3 4">
    <name type="scientific">Saccharothrix longispora</name>
    <dbReference type="NCBI Taxonomy" id="33920"/>
    <lineage>
        <taxon>Bacteria</taxon>
        <taxon>Bacillati</taxon>
        <taxon>Actinomycetota</taxon>
        <taxon>Actinomycetes</taxon>
        <taxon>Pseudonocardiales</taxon>
        <taxon>Pseudonocardiaceae</taxon>
        <taxon>Saccharothrix</taxon>
    </lineage>
</organism>
<feature type="transmembrane region" description="Helical" evidence="2">
    <location>
        <begin position="40"/>
        <end position="61"/>
    </location>
</feature>
<evidence type="ECO:0000256" key="2">
    <source>
        <dbReference type="SAM" id="Phobius"/>
    </source>
</evidence>
<feature type="transmembrane region" description="Helical" evidence="2">
    <location>
        <begin position="138"/>
        <end position="160"/>
    </location>
</feature>
<evidence type="ECO:0000313" key="3">
    <source>
        <dbReference type="EMBL" id="MDR6596977.1"/>
    </source>
</evidence>
<feature type="transmembrane region" description="Helical" evidence="2">
    <location>
        <begin position="110"/>
        <end position="132"/>
    </location>
</feature>
<evidence type="ECO:0000256" key="1">
    <source>
        <dbReference type="SAM" id="MobiDB-lite"/>
    </source>
</evidence>
<name>A0ABU1Q262_9PSEU</name>
<feature type="region of interest" description="Disordered" evidence="1">
    <location>
        <begin position="1"/>
        <end position="22"/>
    </location>
</feature>
<dbReference type="RefSeq" id="WP_310310039.1">
    <property type="nucleotide sequence ID" value="NZ_BAAAXB010000001.1"/>
</dbReference>
<evidence type="ECO:0008006" key="5">
    <source>
        <dbReference type="Google" id="ProtNLM"/>
    </source>
</evidence>
<comment type="caution">
    <text evidence="3">The sequence shown here is derived from an EMBL/GenBank/DDBJ whole genome shotgun (WGS) entry which is preliminary data.</text>
</comment>
<dbReference type="Proteomes" id="UP001268819">
    <property type="component" value="Unassembled WGS sequence"/>
</dbReference>
<dbReference type="EMBL" id="JAVDSG010000001">
    <property type="protein sequence ID" value="MDR6596977.1"/>
    <property type="molecule type" value="Genomic_DNA"/>
</dbReference>
<accession>A0ABU1Q262</accession>
<protein>
    <recommendedName>
        <fullName evidence="5">Major facilitator superfamily (MFS) profile domain-containing protein</fullName>
    </recommendedName>
</protein>
<sequence length="172" mass="17787">MTQPPFDPYGTPMRPVHQPQAGPLPGYPGQMRGVDQFTTALVRPGAVLVAFVFWVLASLSWPVGTVVRFIAEEGGLVSTGSVLTLFGTGCLAIGGVLGSVAFVRGGYHARLALCGGAFVIGILAVAAVVVGAREGLEPASWVVVVLRLLLPAVAAVFSFLPGTRHYFAGNLG</sequence>
<evidence type="ECO:0000313" key="4">
    <source>
        <dbReference type="Proteomes" id="UP001268819"/>
    </source>
</evidence>
<keyword evidence="4" id="KW-1185">Reference proteome</keyword>
<gene>
    <name evidence="3" type="ORF">J2S66_005361</name>
</gene>
<keyword evidence="2" id="KW-0812">Transmembrane</keyword>
<proteinExistence type="predicted"/>
<feature type="transmembrane region" description="Helical" evidence="2">
    <location>
        <begin position="81"/>
        <end position="103"/>
    </location>
</feature>
<keyword evidence="2" id="KW-1133">Transmembrane helix</keyword>